<reference evidence="2" key="1">
    <citation type="journal article" date="2021" name="PeerJ">
        <title>Extensive microbial diversity within the chicken gut microbiome revealed by metagenomics and culture.</title>
        <authorList>
            <person name="Gilroy R."/>
            <person name="Ravi A."/>
            <person name="Getino M."/>
            <person name="Pursley I."/>
            <person name="Horton D.L."/>
            <person name="Alikhan N.F."/>
            <person name="Baker D."/>
            <person name="Gharbi K."/>
            <person name="Hall N."/>
            <person name="Watson M."/>
            <person name="Adriaenssens E.M."/>
            <person name="Foster-Nyarko E."/>
            <person name="Jarju S."/>
            <person name="Secka A."/>
            <person name="Antonio M."/>
            <person name="Oren A."/>
            <person name="Chaudhuri R.R."/>
            <person name="La Ragione R."/>
            <person name="Hildebrand F."/>
            <person name="Pallen M.J."/>
        </authorList>
    </citation>
    <scope>NUCLEOTIDE SEQUENCE</scope>
    <source>
        <strain evidence="2">ChiGjej4B4-7305</strain>
    </source>
</reference>
<keyword evidence="1" id="KW-0472">Membrane</keyword>
<dbReference type="EMBL" id="DXBY01000250">
    <property type="protein sequence ID" value="HIZ36992.1"/>
    <property type="molecule type" value="Genomic_DNA"/>
</dbReference>
<evidence type="ECO:0000256" key="1">
    <source>
        <dbReference type="SAM" id="Phobius"/>
    </source>
</evidence>
<evidence type="ECO:0000313" key="2">
    <source>
        <dbReference type="EMBL" id="HIZ36992.1"/>
    </source>
</evidence>
<accession>A0A9D2EGT5</accession>
<gene>
    <name evidence="2" type="ORF">H9815_14560</name>
</gene>
<proteinExistence type="predicted"/>
<reference evidence="2" key="2">
    <citation type="submission" date="2021-04" db="EMBL/GenBank/DDBJ databases">
        <authorList>
            <person name="Gilroy R."/>
        </authorList>
    </citation>
    <scope>NUCLEOTIDE SEQUENCE</scope>
    <source>
        <strain evidence="2">ChiGjej4B4-7305</strain>
    </source>
</reference>
<evidence type="ECO:0000313" key="3">
    <source>
        <dbReference type="Proteomes" id="UP000824037"/>
    </source>
</evidence>
<dbReference type="Proteomes" id="UP000824037">
    <property type="component" value="Unassembled WGS sequence"/>
</dbReference>
<comment type="caution">
    <text evidence="2">The sequence shown here is derived from an EMBL/GenBank/DDBJ whole genome shotgun (WGS) entry which is preliminary data.</text>
</comment>
<dbReference type="AlphaFoldDB" id="A0A9D2EGT5"/>
<keyword evidence="1" id="KW-1133">Transmembrane helix</keyword>
<keyword evidence="1" id="KW-0812">Transmembrane</keyword>
<feature type="transmembrane region" description="Helical" evidence="1">
    <location>
        <begin position="47"/>
        <end position="66"/>
    </location>
</feature>
<name>A0A9D2EGT5_9MICO</name>
<organism evidence="2 3">
    <name type="scientific">Candidatus Ruania gallistercoris</name>
    <dbReference type="NCBI Taxonomy" id="2838746"/>
    <lineage>
        <taxon>Bacteria</taxon>
        <taxon>Bacillati</taxon>
        <taxon>Actinomycetota</taxon>
        <taxon>Actinomycetes</taxon>
        <taxon>Micrococcales</taxon>
        <taxon>Ruaniaceae</taxon>
        <taxon>Ruania</taxon>
    </lineage>
</organism>
<sequence length="77" mass="8454">MATAIPTRRRPLPFPIAFGSSAALVERNLRAARSYWRTFVSGFFEPVFYLFAMGVGIGALVGDVQVDGRAIPYAIFV</sequence>
<feature type="non-terminal residue" evidence="2">
    <location>
        <position position="77"/>
    </location>
</feature>
<protein>
    <submittedName>
        <fullName evidence="2">ABC transporter</fullName>
    </submittedName>
</protein>